<organism evidence="1 2">
    <name type="scientific">Steinernema carpocapsae</name>
    <name type="common">Entomopathogenic nematode</name>
    <dbReference type="NCBI Taxonomy" id="34508"/>
    <lineage>
        <taxon>Eukaryota</taxon>
        <taxon>Metazoa</taxon>
        <taxon>Ecdysozoa</taxon>
        <taxon>Nematoda</taxon>
        <taxon>Chromadorea</taxon>
        <taxon>Rhabditida</taxon>
        <taxon>Tylenchina</taxon>
        <taxon>Panagrolaimomorpha</taxon>
        <taxon>Strongyloidoidea</taxon>
        <taxon>Steinernematidae</taxon>
        <taxon>Steinernema</taxon>
    </lineage>
</organism>
<comment type="caution">
    <text evidence="1">The sequence shown here is derived from an EMBL/GenBank/DDBJ whole genome shotgun (WGS) entry which is preliminary data.</text>
</comment>
<accession>A0A4U5MVS5</accession>
<gene>
    <name evidence="1" type="ORF">L596_021193</name>
</gene>
<evidence type="ECO:0000313" key="2">
    <source>
        <dbReference type="Proteomes" id="UP000298663"/>
    </source>
</evidence>
<evidence type="ECO:0000313" key="1">
    <source>
        <dbReference type="EMBL" id="TKR73956.1"/>
    </source>
</evidence>
<reference evidence="1 2" key="2">
    <citation type="journal article" date="2019" name="G3 (Bethesda)">
        <title>Hybrid Assembly of the Genome of the Entomopathogenic Nematode Steinernema carpocapsae Identifies the X-Chromosome.</title>
        <authorList>
            <person name="Serra L."/>
            <person name="Macchietto M."/>
            <person name="Macias-Munoz A."/>
            <person name="McGill C.J."/>
            <person name="Rodriguez I.M."/>
            <person name="Rodriguez B."/>
            <person name="Murad R."/>
            <person name="Mortazavi A."/>
        </authorList>
    </citation>
    <scope>NUCLEOTIDE SEQUENCE [LARGE SCALE GENOMIC DNA]</scope>
    <source>
        <strain evidence="1 2">ALL</strain>
    </source>
</reference>
<keyword evidence="2" id="KW-1185">Reference proteome</keyword>
<proteinExistence type="predicted"/>
<name>A0A4U5MVS5_STECR</name>
<dbReference type="Proteomes" id="UP000298663">
    <property type="component" value="Unassembled WGS sequence"/>
</dbReference>
<dbReference type="AlphaFoldDB" id="A0A4U5MVS5"/>
<sequence>MRPSPATHPPPHPEEVNMMPTIGAVWVLMHQPPLWHHPRSSLSPNLGRCFHVLRSRKSDADVWERKTREPTSEFFALHGYRINHEQTFVWREGIWTPAGESCRPIRKRDAEYPATPCGSP</sequence>
<protein>
    <submittedName>
        <fullName evidence="1">Uncharacterized protein</fullName>
    </submittedName>
</protein>
<dbReference type="EMBL" id="AZBU02000006">
    <property type="protein sequence ID" value="TKR73956.1"/>
    <property type="molecule type" value="Genomic_DNA"/>
</dbReference>
<reference evidence="1 2" key="1">
    <citation type="journal article" date="2015" name="Genome Biol.">
        <title>Comparative genomics of Steinernema reveals deeply conserved gene regulatory networks.</title>
        <authorList>
            <person name="Dillman A.R."/>
            <person name="Macchietto M."/>
            <person name="Porter C.F."/>
            <person name="Rogers A."/>
            <person name="Williams B."/>
            <person name="Antoshechkin I."/>
            <person name="Lee M.M."/>
            <person name="Goodwin Z."/>
            <person name="Lu X."/>
            <person name="Lewis E.E."/>
            <person name="Goodrich-Blair H."/>
            <person name="Stock S.P."/>
            <person name="Adams B.J."/>
            <person name="Sternberg P.W."/>
            <person name="Mortazavi A."/>
        </authorList>
    </citation>
    <scope>NUCLEOTIDE SEQUENCE [LARGE SCALE GENOMIC DNA]</scope>
    <source>
        <strain evidence="1 2">ALL</strain>
    </source>
</reference>